<dbReference type="KEGG" id="agl:PYTT_0453"/>
<evidence type="ECO:0000256" key="2">
    <source>
        <dbReference type="SAM" id="SignalP"/>
    </source>
</evidence>
<name>A0A1C7PB04_9BACT</name>
<organism evidence="3 4">
    <name type="scientific">Akkermansia glycaniphila</name>
    <dbReference type="NCBI Taxonomy" id="1679444"/>
    <lineage>
        <taxon>Bacteria</taxon>
        <taxon>Pseudomonadati</taxon>
        <taxon>Verrucomicrobiota</taxon>
        <taxon>Verrucomicrobiia</taxon>
        <taxon>Verrucomicrobiales</taxon>
        <taxon>Akkermansiaceae</taxon>
        <taxon>Akkermansia</taxon>
    </lineage>
</organism>
<accession>A0A1C7PB04</accession>
<feature type="chain" id="PRO_5014266480" evidence="2">
    <location>
        <begin position="18"/>
        <end position="351"/>
    </location>
</feature>
<protein>
    <submittedName>
        <fullName evidence="3">Uncharacterized protein</fullName>
    </submittedName>
</protein>
<dbReference type="EMBL" id="LT629973">
    <property type="protein sequence ID" value="SEH75288.1"/>
    <property type="molecule type" value="Genomic_DNA"/>
</dbReference>
<reference evidence="4" key="1">
    <citation type="submission" date="2016-09" db="EMBL/GenBank/DDBJ databases">
        <authorList>
            <person name="Koehorst J."/>
        </authorList>
    </citation>
    <scope>NUCLEOTIDE SEQUENCE [LARGE SCALE GENOMIC DNA]</scope>
</reference>
<dbReference type="Proteomes" id="UP000176204">
    <property type="component" value="Chromosome I"/>
</dbReference>
<evidence type="ECO:0000313" key="3">
    <source>
        <dbReference type="EMBL" id="SEH75288.1"/>
    </source>
</evidence>
<gene>
    <name evidence="3" type="ORF">PYTT_0453</name>
</gene>
<evidence type="ECO:0000256" key="1">
    <source>
        <dbReference type="SAM" id="MobiDB-lite"/>
    </source>
</evidence>
<dbReference type="RefSeq" id="WP_067776309.1">
    <property type="nucleotide sequence ID" value="NZ_LIGX01000028.1"/>
</dbReference>
<feature type="signal peptide" evidence="2">
    <location>
        <begin position="1"/>
        <end position="17"/>
    </location>
</feature>
<keyword evidence="4" id="KW-1185">Reference proteome</keyword>
<evidence type="ECO:0000313" key="4">
    <source>
        <dbReference type="Proteomes" id="UP000176204"/>
    </source>
</evidence>
<keyword evidence="2" id="KW-0732">Signal</keyword>
<proteinExistence type="predicted"/>
<sequence>MKTPYLLGLLLATPLAAAPAATQPSAATAAAADIGAYLRLEQQMLDLILTIKDESGAKAAEPKLQELLKQIKASEAALPQEEPDPLPETWQNVYRQEADMYPVIMHIGEKLHADNFYDSKIVENACSYLASSTANSAQWLSAQQQQQFDTYADKPDTSKIDGMLRLGAGGGMMYYRIGFFSEIFRKHPEKLAAWRAIGESMPGMDRIMVMTALRIADTPQSKKELAEYAKNDPLFADPDEDDLPPLKALEELEQDPEEAAYLDMAWGAYDASRDPEYLKAFVRCAVRNTPGDESDRVQQAARWSVKQRAAQNPAIRKIVDDYVKTLTPEQQKTFQEQGDLDKTKTYTPAVA</sequence>
<feature type="region of interest" description="Disordered" evidence="1">
    <location>
        <begin position="329"/>
        <end position="351"/>
    </location>
</feature>
<dbReference type="AlphaFoldDB" id="A0A1C7PB04"/>